<evidence type="ECO:0000256" key="2">
    <source>
        <dbReference type="ARBA" id="ARBA00004413"/>
    </source>
</evidence>
<feature type="domain" description="Chromo" evidence="6">
    <location>
        <begin position="270"/>
        <end position="299"/>
    </location>
</feature>
<dbReference type="SMART" id="SM00248">
    <property type="entry name" value="ANK"/>
    <property type="match status" value="3"/>
</dbReference>
<proteinExistence type="predicted"/>
<keyword evidence="8" id="KW-1185">Reference proteome</keyword>
<dbReference type="InterPro" id="IPR000953">
    <property type="entry name" value="Chromo/chromo_shadow_dom"/>
</dbReference>
<dbReference type="InterPro" id="IPR023780">
    <property type="entry name" value="Chromo_domain"/>
</dbReference>
<dbReference type="EMBL" id="JARAOO010000005">
    <property type="protein sequence ID" value="KAJ7967109.1"/>
    <property type="molecule type" value="Genomic_DNA"/>
</dbReference>
<dbReference type="GO" id="GO:0005634">
    <property type="term" value="C:nucleus"/>
    <property type="evidence" value="ECO:0007669"/>
    <property type="project" value="UniProtKB-SubCell"/>
</dbReference>
<comment type="subcellular location">
    <subcellularLocation>
        <location evidence="2">Cell membrane</location>
        <topology evidence="2">Peripheral membrane protein</topology>
        <orientation evidence="2">Cytoplasmic side</orientation>
    </subcellularLocation>
    <subcellularLocation>
        <location evidence="1">Nucleus</location>
    </subcellularLocation>
</comment>
<keyword evidence="4" id="KW-0040">ANK repeat</keyword>
<name>A0AAD7PU11_QUISA</name>
<dbReference type="Pfam" id="PF00385">
    <property type="entry name" value="Chromo"/>
    <property type="match status" value="1"/>
</dbReference>
<comment type="caution">
    <text evidence="7">The sequence shown here is derived from an EMBL/GenBank/DDBJ whole genome shotgun (WGS) entry which is preliminary data.</text>
</comment>
<dbReference type="InterPro" id="IPR016197">
    <property type="entry name" value="Chromo-like_dom_sf"/>
</dbReference>
<feature type="region of interest" description="Disordered" evidence="5">
    <location>
        <begin position="58"/>
        <end position="80"/>
    </location>
</feature>
<feature type="compositionally biased region" description="Polar residues" evidence="5">
    <location>
        <begin position="58"/>
        <end position="71"/>
    </location>
</feature>
<accession>A0AAD7PU11</accession>
<sequence>MDSLLVNQSPSQLLQLTPKHSFLISSFPNSQHQSLRFKRTHHSILTVCGSIQNQEKQLQETQTTFPGSKSTNENEDESYGEVSKIIGSRAIQGGTGMEYLIEWKDGHAPSWAPSDYIAEDVVAEYETPWWTAAKKADQSAVQRLITAEDGRDIDAVDKDGRTALLFVSGLGSEPCVRLLAEAGSNLDHRDSNGGLTALHMAAGYVKPGVVKLLLELGADPEVEDDRERTPLDLGKEILNVTPKGNPIQFARRLGLENVIRLLEEAVFEYAEVQEILEKRGKDNRVEYLVKWKDGGDNEWVKPAFIGEDLVRDYEAGLEYAVAEAVMGRRVGDDGKIEFLVKWTDMEDATWEPEENVDPDLIKQFEVTQHAQADNNMKGAGVREEAQLAKDRP</sequence>
<dbReference type="PROSITE" id="PS50297">
    <property type="entry name" value="ANK_REP_REGION"/>
    <property type="match status" value="1"/>
</dbReference>
<dbReference type="PROSITE" id="PS50088">
    <property type="entry name" value="ANK_REPEAT"/>
    <property type="match status" value="2"/>
</dbReference>
<dbReference type="Pfam" id="PF12796">
    <property type="entry name" value="Ank_2"/>
    <property type="match status" value="1"/>
</dbReference>
<feature type="region of interest" description="Disordered" evidence="5">
    <location>
        <begin position="371"/>
        <end position="392"/>
    </location>
</feature>
<dbReference type="InterPro" id="IPR051219">
    <property type="entry name" value="Heterochromatin_chromo-domain"/>
</dbReference>
<reference evidence="7" key="1">
    <citation type="journal article" date="2023" name="Science">
        <title>Elucidation of the pathway for biosynthesis of saponin adjuvants from the soapbark tree.</title>
        <authorList>
            <person name="Reed J."/>
            <person name="Orme A."/>
            <person name="El-Demerdash A."/>
            <person name="Owen C."/>
            <person name="Martin L.B.B."/>
            <person name="Misra R.C."/>
            <person name="Kikuchi S."/>
            <person name="Rejzek M."/>
            <person name="Martin A.C."/>
            <person name="Harkess A."/>
            <person name="Leebens-Mack J."/>
            <person name="Louveau T."/>
            <person name="Stephenson M.J."/>
            <person name="Osbourn A."/>
        </authorList>
    </citation>
    <scope>NUCLEOTIDE SEQUENCE</scope>
    <source>
        <strain evidence="7">S10</strain>
    </source>
</reference>
<dbReference type="Gene3D" id="2.40.50.40">
    <property type="match status" value="3"/>
</dbReference>
<evidence type="ECO:0000256" key="4">
    <source>
        <dbReference type="PROSITE-ProRule" id="PRU00023"/>
    </source>
</evidence>
<gene>
    <name evidence="7" type="ORF">O6P43_011413</name>
</gene>
<dbReference type="InterPro" id="IPR030300">
    <property type="entry name" value="CPSRP43_chromodomain_3"/>
</dbReference>
<dbReference type="SMART" id="SM00298">
    <property type="entry name" value="CHROMO"/>
    <property type="match status" value="3"/>
</dbReference>
<protein>
    <submittedName>
        <fullName evidence="7">Signal recognition particle 43 kDa protein, chloroplastic</fullName>
    </submittedName>
</protein>
<evidence type="ECO:0000313" key="8">
    <source>
        <dbReference type="Proteomes" id="UP001163823"/>
    </source>
</evidence>
<dbReference type="GO" id="GO:0005886">
    <property type="term" value="C:plasma membrane"/>
    <property type="evidence" value="ECO:0007669"/>
    <property type="project" value="UniProtKB-SubCell"/>
</dbReference>
<dbReference type="KEGG" id="qsa:O6P43_011413"/>
<dbReference type="EMBL" id="JARAOO010000005">
    <property type="protein sequence ID" value="KAJ7967108.1"/>
    <property type="molecule type" value="Genomic_DNA"/>
</dbReference>
<keyword evidence="3" id="KW-0539">Nucleus</keyword>
<evidence type="ECO:0000256" key="5">
    <source>
        <dbReference type="SAM" id="MobiDB-lite"/>
    </source>
</evidence>
<feature type="compositionally biased region" description="Basic and acidic residues" evidence="5">
    <location>
        <begin position="380"/>
        <end position="392"/>
    </location>
</feature>
<feature type="repeat" description="ANK" evidence="4">
    <location>
        <begin position="159"/>
        <end position="191"/>
    </location>
</feature>
<dbReference type="PANTHER" id="PTHR22812">
    <property type="entry name" value="CHROMOBOX PROTEIN"/>
    <property type="match status" value="1"/>
</dbReference>
<dbReference type="AlphaFoldDB" id="A0AAD7PU11"/>
<feature type="domain" description="Chromo" evidence="6">
    <location>
        <begin position="320"/>
        <end position="376"/>
    </location>
</feature>
<dbReference type="PROSITE" id="PS50013">
    <property type="entry name" value="CHROMO_2"/>
    <property type="match status" value="2"/>
</dbReference>
<dbReference type="CDD" id="cd18628">
    <property type="entry name" value="CD3_cpSRP43_like"/>
    <property type="match status" value="1"/>
</dbReference>
<organism evidence="7 8">
    <name type="scientific">Quillaja saponaria</name>
    <name type="common">Soap bark tree</name>
    <dbReference type="NCBI Taxonomy" id="32244"/>
    <lineage>
        <taxon>Eukaryota</taxon>
        <taxon>Viridiplantae</taxon>
        <taxon>Streptophyta</taxon>
        <taxon>Embryophyta</taxon>
        <taxon>Tracheophyta</taxon>
        <taxon>Spermatophyta</taxon>
        <taxon>Magnoliopsida</taxon>
        <taxon>eudicotyledons</taxon>
        <taxon>Gunneridae</taxon>
        <taxon>Pentapetalae</taxon>
        <taxon>rosids</taxon>
        <taxon>fabids</taxon>
        <taxon>Fabales</taxon>
        <taxon>Quillajaceae</taxon>
        <taxon>Quillaja</taxon>
    </lineage>
</organism>
<evidence type="ECO:0000256" key="1">
    <source>
        <dbReference type="ARBA" id="ARBA00004123"/>
    </source>
</evidence>
<dbReference type="Gene3D" id="1.25.40.20">
    <property type="entry name" value="Ankyrin repeat-containing domain"/>
    <property type="match status" value="1"/>
</dbReference>
<dbReference type="SUPFAM" id="SSF48403">
    <property type="entry name" value="Ankyrin repeat"/>
    <property type="match status" value="1"/>
</dbReference>
<dbReference type="InterPro" id="IPR036770">
    <property type="entry name" value="Ankyrin_rpt-contain_sf"/>
</dbReference>
<evidence type="ECO:0000313" key="7">
    <source>
        <dbReference type="EMBL" id="KAJ7967109.1"/>
    </source>
</evidence>
<dbReference type="Proteomes" id="UP001163823">
    <property type="component" value="Chromosome 5"/>
</dbReference>
<evidence type="ECO:0000259" key="6">
    <source>
        <dbReference type="PROSITE" id="PS50013"/>
    </source>
</evidence>
<evidence type="ECO:0000256" key="3">
    <source>
        <dbReference type="ARBA" id="ARBA00023242"/>
    </source>
</evidence>
<dbReference type="SUPFAM" id="SSF54160">
    <property type="entry name" value="Chromo domain-like"/>
    <property type="match status" value="3"/>
</dbReference>
<dbReference type="InterPro" id="IPR002110">
    <property type="entry name" value="Ankyrin_rpt"/>
</dbReference>
<feature type="repeat" description="ANK" evidence="4">
    <location>
        <begin position="193"/>
        <end position="225"/>
    </location>
</feature>